<sequence length="329" mass="37333">MANPDPGQIQSPLPSVVLGHFIRQVHEHHFHTSGRSPLPLHFDTRTRSLRAYLWPRDRETQRMVAPSMLEAFRRTHIFRPPCCLCPFLDNSNNYAEAFIGLVEAAHHEPNELRGEYVAVCSRQRCEYLLRLEIFYQLPHLMFINCTKRSRPLPPRALTHWSDLQHSTGRSGLHQIINGSTIVGGLATMDQDQPEKARLKFMQSLIDGVSEHEFWLTFIQCISCKVVMIRRDTFSVHKCNSPENTRGRLDRGTHRYRPYPSGTPSHPAPACLHSPRIVSGRLLTLIGDAPETRPMASIQGGLRDAMEIQRSLTPTDIVSSSSDSETDDSV</sequence>
<gene>
    <name evidence="1" type="ORF">FA13DRAFT_1793746</name>
</gene>
<dbReference type="AlphaFoldDB" id="A0A4Y7T5S0"/>
<evidence type="ECO:0000313" key="2">
    <source>
        <dbReference type="Proteomes" id="UP000298030"/>
    </source>
</evidence>
<protein>
    <submittedName>
        <fullName evidence="1">Uncharacterized protein</fullName>
    </submittedName>
</protein>
<organism evidence="1 2">
    <name type="scientific">Coprinellus micaceus</name>
    <name type="common">Glistening ink-cap mushroom</name>
    <name type="synonym">Coprinus micaceus</name>
    <dbReference type="NCBI Taxonomy" id="71717"/>
    <lineage>
        <taxon>Eukaryota</taxon>
        <taxon>Fungi</taxon>
        <taxon>Dikarya</taxon>
        <taxon>Basidiomycota</taxon>
        <taxon>Agaricomycotina</taxon>
        <taxon>Agaricomycetes</taxon>
        <taxon>Agaricomycetidae</taxon>
        <taxon>Agaricales</taxon>
        <taxon>Agaricineae</taxon>
        <taxon>Psathyrellaceae</taxon>
        <taxon>Coprinellus</taxon>
    </lineage>
</organism>
<reference evidence="1 2" key="1">
    <citation type="journal article" date="2019" name="Nat. Ecol. Evol.">
        <title>Megaphylogeny resolves global patterns of mushroom evolution.</title>
        <authorList>
            <person name="Varga T."/>
            <person name="Krizsan K."/>
            <person name="Foldi C."/>
            <person name="Dima B."/>
            <person name="Sanchez-Garcia M."/>
            <person name="Sanchez-Ramirez S."/>
            <person name="Szollosi G.J."/>
            <person name="Szarkandi J.G."/>
            <person name="Papp V."/>
            <person name="Albert L."/>
            <person name="Andreopoulos W."/>
            <person name="Angelini C."/>
            <person name="Antonin V."/>
            <person name="Barry K.W."/>
            <person name="Bougher N.L."/>
            <person name="Buchanan P."/>
            <person name="Buyck B."/>
            <person name="Bense V."/>
            <person name="Catcheside P."/>
            <person name="Chovatia M."/>
            <person name="Cooper J."/>
            <person name="Damon W."/>
            <person name="Desjardin D."/>
            <person name="Finy P."/>
            <person name="Geml J."/>
            <person name="Haridas S."/>
            <person name="Hughes K."/>
            <person name="Justo A."/>
            <person name="Karasinski D."/>
            <person name="Kautmanova I."/>
            <person name="Kiss B."/>
            <person name="Kocsube S."/>
            <person name="Kotiranta H."/>
            <person name="LaButti K.M."/>
            <person name="Lechner B.E."/>
            <person name="Liimatainen K."/>
            <person name="Lipzen A."/>
            <person name="Lukacs Z."/>
            <person name="Mihaltcheva S."/>
            <person name="Morgado L.N."/>
            <person name="Niskanen T."/>
            <person name="Noordeloos M.E."/>
            <person name="Ohm R.A."/>
            <person name="Ortiz-Santana B."/>
            <person name="Ovrebo C."/>
            <person name="Racz N."/>
            <person name="Riley R."/>
            <person name="Savchenko A."/>
            <person name="Shiryaev A."/>
            <person name="Soop K."/>
            <person name="Spirin V."/>
            <person name="Szebenyi C."/>
            <person name="Tomsovsky M."/>
            <person name="Tulloss R.E."/>
            <person name="Uehling J."/>
            <person name="Grigoriev I.V."/>
            <person name="Vagvolgyi C."/>
            <person name="Papp T."/>
            <person name="Martin F.M."/>
            <person name="Miettinen O."/>
            <person name="Hibbett D.S."/>
            <person name="Nagy L.G."/>
        </authorList>
    </citation>
    <scope>NUCLEOTIDE SEQUENCE [LARGE SCALE GENOMIC DNA]</scope>
    <source>
        <strain evidence="1 2">FP101781</strain>
    </source>
</reference>
<accession>A0A4Y7T5S0</accession>
<evidence type="ECO:0000313" key="1">
    <source>
        <dbReference type="EMBL" id="TEB28909.1"/>
    </source>
</evidence>
<comment type="caution">
    <text evidence="1">The sequence shown here is derived from an EMBL/GenBank/DDBJ whole genome shotgun (WGS) entry which is preliminary data.</text>
</comment>
<name>A0A4Y7T5S0_COPMI</name>
<dbReference type="EMBL" id="QPFP01000030">
    <property type="protein sequence ID" value="TEB28909.1"/>
    <property type="molecule type" value="Genomic_DNA"/>
</dbReference>
<keyword evidence="2" id="KW-1185">Reference proteome</keyword>
<proteinExistence type="predicted"/>
<dbReference type="Proteomes" id="UP000298030">
    <property type="component" value="Unassembled WGS sequence"/>
</dbReference>
<dbReference type="OrthoDB" id="3048394at2759"/>